<dbReference type="RefSeq" id="WP_186084506.1">
    <property type="nucleotide sequence ID" value="NZ_BMDB01000003.1"/>
</dbReference>
<dbReference type="SMART" id="SM00382">
    <property type="entry name" value="AAA"/>
    <property type="match status" value="1"/>
</dbReference>
<dbReference type="InterPro" id="IPR017871">
    <property type="entry name" value="ABC_transporter-like_CS"/>
</dbReference>
<reference evidence="12 13" key="1">
    <citation type="submission" date="2020-07" db="EMBL/GenBank/DDBJ databases">
        <authorList>
            <person name="Criscuolo A."/>
        </authorList>
    </citation>
    <scope>NUCLEOTIDE SEQUENCE [LARGE SCALE GENOMIC DNA]</scope>
    <source>
        <strain evidence="13">CIP 111030</strain>
    </source>
</reference>
<dbReference type="SUPFAM" id="SSF52540">
    <property type="entry name" value="P-loop containing nucleoside triphosphate hydrolases"/>
    <property type="match status" value="1"/>
</dbReference>
<dbReference type="AlphaFoldDB" id="A0A6V7R0Y0"/>
<dbReference type="PROSITE" id="PS00211">
    <property type="entry name" value="ABC_TRANSPORTER_1"/>
    <property type="match status" value="1"/>
</dbReference>
<comment type="subunit">
    <text evidence="2">The complex is composed of two ATP-binding proteins (HrtA), two transmembrane proteins (HrtB) and a solute-binding protein.</text>
</comment>
<dbReference type="Pfam" id="PF00005">
    <property type="entry name" value="ABC_tran"/>
    <property type="match status" value="1"/>
</dbReference>
<comment type="subcellular location">
    <subcellularLocation>
        <location evidence="1">Cell membrane</location>
        <topology evidence="1">Peripheral membrane protein</topology>
    </subcellularLocation>
</comment>
<evidence type="ECO:0000256" key="8">
    <source>
        <dbReference type="ARBA" id="ARBA00024359"/>
    </source>
</evidence>
<sequence>MLELKSINKGFGKDENRTEILEDVNLQVNKGELVVLYGPSGSGKSTLLSIIGALLEPSNGEIMMDDENWTHLSNSEMTMLRQKEIGFIFQQSHLLPYLKVVDQLVYVGTIAGMKKKEAKKRAKELLTTFGLEHRLNNYPKSLSGGEQQRVAIARAFMNHPSLILADEPTASLDFERAIQVVEKIQDTVKEMNITCIMITHDTRIFKYADKVYELKGGRLEAA</sequence>
<comment type="similarity">
    <text evidence="8">Belongs to the ABC transporter superfamily. HrtA family.</text>
</comment>
<dbReference type="GO" id="GO:0005524">
    <property type="term" value="F:ATP binding"/>
    <property type="evidence" value="ECO:0007669"/>
    <property type="project" value="UniProtKB-KW"/>
</dbReference>
<dbReference type="GO" id="GO:0022857">
    <property type="term" value="F:transmembrane transporter activity"/>
    <property type="evidence" value="ECO:0007669"/>
    <property type="project" value="UniProtKB-ARBA"/>
</dbReference>
<gene>
    <name evidence="12" type="primary">bceA_1</name>
    <name evidence="12" type="ORF">JEOSCH030_00131</name>
</gene>
<dbReference type="InterPro" id="IPR003593">
    <property type="entry name" value="AAA+_ATPase"/>
</dbReference>
<dbReference type="PANTHER" id="PTHR24220:SF666">
    <property type="entry name" value="HEMIN IMPORT ATP-BINDING PROTEIN HRTA-RELATED"/>
    <property type="match status" value="1"/>
</dbReference>
<evidence type="ECO:0000256" key="4">
    <source>
        <dbReference type="ARBA" id="ARBA00022475"/>
    </source>
</evidence>
<dbReference type="Gene3D" id="3.40.50.300">
    <property type="entry name" value="P-loop containing nucleotide triphosphate hydrolases"/>
    <property type="match status" value="1"/>
</dbReference>
<feature type="domain" description="ABC transporter" evidence="11">
    <location>
        <begin position="2"/>
        <end position="222"/>
    </location>
</feature>
<evidence type="ECO:0000256" key="6">
    <source>
        <dbReference type="ARBA" id="ARBA00022840"/>
    </source>
</evidence>
<keyword evidence="13" id="KW-1185">Reference proteome</keyword>
<accession>A0A6V7R0Y0</accession>
<evidence type="ECO:0000256" key="2">
    <source>
        <dbReference type="ARBA" id="ARBA00011131"/>
    </source>
</evidence>
<keyword evidence="7" id="KW-0472">Membrane</keyword>
<organism evidence="12 13">
    <name type="scientific">Phocicoccus schoeneichii</name>
    <dbReference type="NCBI Taxonomy" id="1812261"/>
    <lineage>
        <taxon>Bacteria</taxon>
        <taxon>Bacillati</taxon>
        <taxon>Bacillota</taxon>
        <taxon>Bacilli</taxon>
        <taxon>Bacillales</taxon>
        <taxon>Salinicoccaceae</taxon>
        <taxon>Phocicoccus</taxon>
    </lineage>
</organism>
<keyword evidence="5" id="KW-0547">Nucleotide-binding</keyword>
<evidence type="ECO:0000313" key="13">
    <source>
        <dbReference type="Proteomes" id="UP000521032"/>
    </source>
</evidence>
<proteinExistence type="inferred from homology"/>
<dbReference type="FunFam" id="3.40.50.300:FF:000032">
    <property type="entry name" value="Export ABC transporter ATP-binding protein"/>
    <property type="match status" value="1"/>
</dbReference>
<dbReference type="InterPro" id="IPR027417">
    <property type="entry name" value="P-loop_NTPase"/>
</dbReference>
<evidence type="ECO:0000259" key="11">
    <source>
        <dbReference type="PROSITE" id="PS50893"/>
    </source>
</evidence>
<dbReference type="GO" id="GO:0016887">
    <property type="term" value="F:ATP hydrolysis activity"/>
    <property type="evidence" value="ECO:0007669"/>
    <property type="project" value="InterPro"/>
</dbReference>
<name>A0A6V7R0Y0_9BACL</name>
<evidence type="ECO:0000256" key="5">
    <source>
        <dbReference type="ARBA" id="ARBA00022741"/>
    </source>
</evidence>
<dbReference type="EMBL" id="CAJEWE010000003">
    <property type="protein sequence ID" value="CAD2070970.1"/>
    <property type="molecule type" value="Genomic_DNA"/>
</dbReference>
<dbReference type="GO" id="GO:0005886">
    <property type="term" value="C:plasma membrane"/>
    <property type="evidence" value="ECO:0007669"/>
    <property type="project" value="UniProtKB-SubCell"/>
</dbReference>
<evidence type="ECO:0000256" key="1">
    <source>
        <dbReference type="ARBA" id="ARBA00004202"/>
    </source>
</evidence>
<comment type="function">
    <text evidence="10">Part of the ABC transporter complex hrt involved in hemin import. Responsible for energy coupling to the transport system.</text>
</comment>
<evidence type="ECO:0000256" key="7">
    <source>
        <dbReference type="ARBA" id="ARBA00023136"/>
    </source>
</evidence>
<dbReference type="Proteomes" id="UP000521032">
    <property type="component" value="Unassembled WGS sequence"/>
</dbReference>
<keyword evidence="3" id="KW-0813">Transport</keyword>
<comment type="caution">
    <text evidence="12">The sequence shown here is derived from an EMBL/GenBank/DDBJ whole genome shotgun (WGS) entry which is preliminary data.</text>
</comment>
<evidence type="ECO:0000313" key="12">
    <source>
        <dbReference type="EMBL" id="CAD2070970.1"/>
    </source>
</evidence>
<dbReference type="InterPro" id="IPR015854">
    <property type="entry name" value="ABC_transpr_LolD-like"/>
</dbReference>
<keyword evidence="4" id="KW-1003">Cell membrane</keyword>
<dbReference type="InterPro" id="IPR017911">
    <property type="entry name" value="MacB-like_ATP-bd"/>
</dbReference>
<evidence type="ECO:0000256" key="10">
    <source>
        <dbReference type="ARBA" id="ARBA00024721"/>
    </source>
</evidence>
<dbReference type="InterPro" id="IPR003439">
    <property type="entry name" value="ABC_transporter-like_ATP-bd"/>
</dbReference>
<dbReference type="GO" id="GO:0098796">
    <property type="term" value="C:membrane protein complex"/>
    <property type="evidence" value="ECO:0007669"/>
    <property type="project" value="UniProtKB-ARBA"/>
</dbReference>
<dbReference type="PROSITE" id="PS50893">
    <property type="entry name" value="ABC_TRANSPORTER_2"/>
    <property type="match status" value="1"/>
</dbReference>
<evidence type="ECO:0000256" key="3">
    <source>
        <dbReference type="ARBA" id="ARBA00022448"/>
    </source>
</evidence>
<dbReference type="CDD" id="cd03255">
    <property type="entry name" value="ABC_MJ0796_LolCDE_FtsE"/>
    <property type="match status" value="1"/>
</dbReference>
<keyword evidence="6 12" id="KW-0067">ATP-binding</keyword>
<dbReference type="PANTHER" id="PTHR24220">
    <property type="entry name" value="IMPORT ATP-BINDING PROTEIN"/>
    <property type="match status" value="1"/>
</dbReference>
<evidence type="ECO:0000256" key="9">
    <source>
        <dbReference type="ARBA" id="ARBA00024432"/>
    </source>
</evidence>
<protein>
    <recommendedName>
        <fullName evidence="9">Putative hemin import ATP-binding protein HrtA</fullName>
    </recommendedName>
</protein>